<feature type="region of interest" description="Disordered" evidence="1">
    <location>
        <begin position="1"/>
        <end position="21"/>
    </location>
</feature>
<keyword evidence="3" id="KW-1185">Reference proteome</keyword>
<dbReference type="Proteomes" id="UP001301958">
    <property type="component" value="Unassembled WGS sequence"/>
</dbReference>
<feature type="compositionally biased region" description="Pro residues" evidence="1">
    <location>
        <begin position="81"/>
        <end position="93"/>
    </location>
</feature>
<sequence length="237" mass="27103">MGASSPVREPECAPTPRSRSSSILSTIIVSDEAVFSDATYLQPQTPDRGFYARETSSSEDTAQEPLVDSSDDDDEDIPYRLPLPSPPHVLTPEPLPFRPNPVITLLPLNNSPLYGHHKIIDRFRLPAPISTNYYTNGGATENDRTSLKTFYYIINSKTGGRKMIPPRELLRYVTPRELERWEEELHELKKQSEQMDEAWRLEWEFEGATKRKPKSSRVTATRRETRSMRRSQLGLEA</sequence>
<evidence type="ECO:0000313" key="3">
    <source>
        <dbReference type="Proteomes" id="UP001301958"/>
    </source>
</evidence>
<dbReference type="AlphaFoldDB" id="A0AAN7BQ85"/>
<comment type="caution">
    <text evidence="2">The sequence shown here is derived from an EMBL/GenBank/DDBJ whole genome shotgun (WGS) entry which is preliminary data.</text>
</comment>
<reference evidence="2" key="1">
    <citation type="journal article" date="2023" name="Mol. Phylogenet. Evol.">
        <title>Genome-scale phylogeny and comparative genomics of the fungal order Sordariales.</title>
        <authorList>
            <person name="Hensen N."/>
            <person name="Bonometti L."/>
            <person name="Westerberg I."/>
            <person name="Brannstrom I.O."/>
            <person name="Guillou S."/>
            <person name="Cros-Aarteil S."/>
            <person name="Calhoun S."/>
            <person name="Haridas S."/>
            <person name="Kuo A."/>
            <person name="Mondo S."/>
            <person name="Pangilinan J."/>
            <person name="Riley R."/>
            <person name="LaButti K."/>
            <person name="Andreopoulos B."/>
            <person name="Lipzen A."/>
            <person name="Chen C."/>
            <person name="Yan M."/>
            <person name="Daum C."/>
            <person name="Ng V."/>
            <person name="Clum A."/>
            <person name="Steindorff A."/>
            <person name="Ohm R.A."/>
            <person name="Martin F."/>
            <person name="Silar P."/>
            <person name="Natvig D.O."/>
            <person name="Lalanne C."/>
            <person name="Gautier V."/>
            <person name="Ament-Velasquez S.L."/>
            <person name="Kruys A."/>
            <person name="Hutchinson M.I."/>
            <person name="Powell A.J."/>
            <person name="Barry K."/>
            <person name="Miller A.N."/>
            <person name="Grigoriev I.V."/>
            <person name="Debuchy R."/>
            <person name="Gladieux P."/>
            <person name="Hiltunen Thoren M."/>
            <person name="Johannesson H."/>
        </authorList>
    </citation>
    <scope>NUCLEOTIDE SEQUENCE</scope>
    <source>
        <strain evidence="2">CBS 990.96</strain>
    </source>
</reference>
<organism evidence="2 3">
    <name type="scientific">Podospora fimiseda</name>
    <dbReference type="NCBI Taxonomy" id="252190"/>
    <lineage>
        <taxon>Eukaryota</taxon>
        <taxon>Fungi</taxon>
        <taxon>Dikarya</taxon>
        <taxon>Ascomycota</taxon>
        <taxon>Pezizomycotina</taxon>
        <taxon>Sordariomycetes</taxon>
        <taxon>Sordariomycetidae</taxon>
        <taxon>Sordariales</taxon>
        <taxon>Podosporaceae</taxon>
        <taxon>Podospora</taxon>
    </lineage>
</organism>
<evidence type="ECO:0000256" key="1">
    <source>
        <dbReference type="SAM" id="MobiDB-lite"/>
    </source>
</evidence>
<reference evidence="2" key="2">
    <citation type="submission" date="2023-05" db="EMBL/GenBank/DDBJ databases">
        <authorList>
            <consortium name="Lawrence Berkeley National Laboratory"/>
            <person name="Steindorff A."/>
            <person name="Hensen N."/>
            <person name="Bonometti L."/>
            <person name="Westerberg I."/>
            <person name="Brannstrom I.O."/>
            <person name="Guillou S."/>
            <person name="Cros-Aarteil S."/>
            <person name="Calhoun S."/>
            <person name="Haridas S."/>
            <person name="Kuo A."/>
            <person name="Mondo S."/>
            <person name="Pangilinan J."/>
            <person name="Riley R."/>
            <person name="Labutti K."/>
            <person name="Andreopoulos B."/>
            <person name="Lipzen A."/>
            <person name="Chen C."/>
            <person name="Yanf M."/>
            <person name="Daum C."/>
            <person name="Ng V."/>
            <person name="Clum A."/>
            <person name="Ohm R."/>
            <person name="Martin F."/>
            <person name="Silar P."/>
            <person name="Natvig D."/>
            <person name="Lalanne C."/>
            <person name="Gautier V."/>
            <person name="Ament-Velasquez S.L."/>
            <person name="Kruys A."/>
            <person name="Hutchinson M.I."/>
            <person name="Powell A.J."/>
            <person name="Barry K."/>
            <person name="Miller A.N."/>
            <person name="Grigoriev I.V."/>
            <person name="Debuchy R."/>
            <person name="Gladieux P."/>
            <person name="Thoren M.H."/>
            <person name="Johannesson H."/>
        </authorList>
    </citation>
    <scope>NUCLEOTIDE SEQUENCE</scope>
    <source>
        <strain evidence="2">CBS 990.96</strain>
    </source>
</reference>
<feature type="region of interest" description="Disordered" evidence="1">
    <location>
        <begin position="208"/>
        <end position="237"/>
    </location>
</feature>
<dbReference type="EMBL" id="MU865335">
    <property type="protein sequence ID" value="KAK4227123.1"/>
    <property type="molecule type" value="Genomic_DNA"/>
</dbReference>
<proteinExistence type="predicted"/>
<accession>A0AAN7BQ85</accession>
<gene>
    <name evidence="2" type="ORF">QBC38DRAFT_455499</name>
</gene>
<protein>
    <submittedName>
        <fullName evidence="2">Uncharacterized protein</fullName>
    </submittedName>
</protein>
<feature type="region of interest" description="Disordered" evidence="1">
    <location>
        <begin position="39"/>
        <end position="93"/>
    </location>
</feature>
<name>A0AAN7BQ85_9PEZI</name>
<evidence type="ECO:0000313" key="2">
    <source>
        <dbReference type="EMBL" id="KAK4227123.1"/>
    </source>
</evidence>